<accession>A0ABP0L7J5</accession>
<evidence type="ECO:0000256" key="2">
    <source>
        <dbReference type="SAM" id="Phobius"/>
    </source>
</evidence>
<reference evidence="3 4" key="1">
    <citation type="submission" date="2024-02" db="EMBL/GenBank/DDBJ databases">
        <authorList>
            <person name="Chen Y."/>
            <person name="Shah S."/>
            <person name="Dougan E. K."/>
            <person name="Thang M."/>
            <person name="Chan C."/>
        </authorList>
    </citation>
    <scope>NUCLEOTIDE SEQUENCE [LARGE SCALE GENOMIC DNA]</scope>
</reference>
<feature type="transmembrane region" description="Helical" evidence="2">
    <location>
        <begin position="66"/>
        <end position="92"/>
    </location>
</feature>
<name>A0ABP0L7J5_9DINO</name>
<dbReference type="Proteomes" id="UP001642484">
    <property type="component" value="Unassembled WGS sequence"/>
</dbReference>
<proteinExistence type="predicted"/>
<feature type="compositionally biased region" description="Basic and acidic residues" evidence="1">
    <location>
        <begin position="218"/>
        <end position="228"/>
    </location>
</feature>
<keyword evidence="2" id="KW-0472">Membrane</keyword>
<gene>
    <name evidence="3" type="ORF">CCMP2556_LOCUS19784</name>
</gene>
<evidence type="ECO:0000256" key="1">
    <source>
        <dbReference type="SAM" id="MobiDB-lite"/>
    </source>
</evidence>
<keyword evidence="2" id="KW-1133">Transmembrane helix</keyword>
<organism evidence="3 4">
    <name type="scientific">Durusdinium trenchii</name>
    <dbReference type="NCBI Taxonomy" id="1381693"/>
    <lineage>
        <taxon>Eukaryota</taxon>
        <taxon>Sar</taxon>
        <taxon>Alveolata</taxon>
        <taxon>Dinophyceae</taxon>
        <taxon>Suessiales</taxon>
        <taxon>Symbiodiniaceae</taxon>
        <taxon>Durusdinium</taxon>
    </lineage>
</organism>
<sequence>MMAGMASRRARQIVVISVALLAWLRFDAGFVPPAVLPLSTAALPLLLGALPASAEVAEGGAGFQVIMMAPVISLFAIVGVAMVGGFVLGIFVPPGEGDYGNMETTLAEREARERGWRRDVLRGYDEETYAVAHIKRAWLKALCGWKQRQGRVPLCEAQATPKEGHAKASRQSSSYTRNAWCAPWSAWRAARCAARCSTVTWRPVRASMRRRRVAGHPRRSDEVRRVDE</sequence>
<comment type="caution">
    <text evidence="3">The sequence shown here is derived from an EMBL/GenBank/DDBJ whole genome shotgun (WGS) entry which is preliminary data.</text>
</comment>
<evidence type="ECO:0000313" key="3">
    <source>
        <dbReference type="EMBL" id="CAK9035129.1"/>
    </source>
</evidence>
<evidence type="ECO:0000313" key="4">
    <source>
        <dbReference type="Proteomes" id="UP001642484"/>
    </source>
</evidence>
<feature type="region of interest" description="Disordered" evidence="1">
    <location>
        <begin position="209"/>
        <end position="228"/>
    </location>
</feature>
<dbReference type="EMBL" id="CAXAMN010011381">
    <property type="protein sequence ID" value="CAK9035129.1"/>
    <property type="molecule type" value="Genomic_DNA"/>
</dbReference>
<keyword evidence="4" id="KW-1185">Reference proteome</keyword>
<keyword evidence="2" id="KW-0812">Transmembrane</keyword>
<protein>
    <submittedName>
        <fullName evidence="3">Uncharacterized protein</fullName>
    </submittedName>
</protein>